<organism evidence="1 3">
    <name type="scientific">Aneurinibacillus migulanus</name>
    <name type="common">Bacillus migulanus</name>
    <dbReference type="NCBI Taxonomy" id="47500"/>
    <lineage>
        <taxon>Bacteria</taxon>
        <taxon>Bacillati</taxon>
        <taxon>Bacillota</taxon>
        <taxon>Bacilli</taxon>
        <taxon>Bacillales</taxon>
        <taxon>Paenibacillaceae</taxon>
        <taxon>Aneurinibacillus group</taxon>
        <taxon>Aneurinibacillus</taxon>
    </lineage>
</organism>
<sequence>MEIKDLAYDKFFQEFLQLLNQPNIDDVATAAFKILDDLISDVGSFRSDLTQIKQTRAMINAFLYLHNIGKSPIIKKLG</sequence>
<dbReference type="Proteomes" id="UP000037269">
    <property type="component" value="Unassembled WGS sequence"/>
</dbReference>
<evidence type="ECO:0000313" key="1">
    <source>
        <dbReference type="EMBL" id="KON97607.1"/>
    </source>
</evidence>
<dbReference type="RefSeq" id="WP_043066860.1">
    <property type="nucleotide sequence ID" value="NZ_BJOA01000148.1"/>
</dbReference>
<evidence type="ECO:0000313" key="3">
    <source>
        <dbReference type="Proteomes" id="UP000037269"/>
    </source>
</evidence>
<reference evidence="1 3" key="1">
    <citation type="submission" date="2015-07" db="EMBL/GenBank/DDBJ databases">
        <title>Fjat-14205 dsm 2895.</title>
        <authorList>
            <person name="Liu B."/>
            <person name="Wang J."/>
            <person name="Zhu Y."/>
            <person name="Liu G."/>
            <person name="Chen Q."/>
            <person name="Chen Z."/>
            <person name="Lan J."/>
            <person name="Che J."/>
            <person name="Ge C."/>
            <person name="Shi H."/>
            <person name="Pan Z."/>
            <person name="Liu X."/>
        </authorList>
    </citation>
    <scope>NUCLEOTIDE SEQUENCE [LARGE SCALE GENOMIC DNA]</scope>
    <source>
        <strain evidence="1 3">DSM 2895</strain>
    </source>
</reference>
<protein>
    <submittedName>
        <fullName evidence="1">Uncharacterized protein</fullName>
    </submittedName>
</protein>
<reference evidence="2 4" key="2">
    <citation type="submission" date="2016-10" db="EMBL/GenBank/DDBJ databases">
        <authorList>
            <person name="de Groot N.N."/>
        </authorList>
    </citation>
    <scope>NUCLEOTIDE SEQUENCE [LARGE SCALE GENOMIC DNA]</scope>
    <source>
        <strain evidence="2 4">DSM 2895</strain>
    </source>
</reference>
<dbReference type="AlphaFoldDB" id="A0A0D1XIN2"/>
<dbReference type="Proteomes" id="UP000182836">
    <property type="component" value="Unassembled WGS sequence"/>
</dbReference>
<evidence type="ECO:0000313" key="4">
    <source>
        <dbReference type="Proteomes" id="UP000182836"/>
    </source>
</evidence>
<dbReference type="EMBL" id="LGUG01000004">
    <property type="protein sequence ID" value="KON97607.1"/>
    <property type="molecule type" value="Genomic_DNA"/>
</dbReference>
<name>A0A0D1XIN2_ANEMI</name>
<keyword evidence="3" id="KW-1185">Reference proteome</keyword>
<gene>
    <name evidence="1" type="ORF">AF333_21300</name>
    <name evidence="2" type="ORF">SAMN04487909_14530</name>
</gene>
<dbReference type="PATRIC" id="fig|47500.12.peg.3119"/>
<evidence type="ECO:0000313" key="2">
    <source>
        <dbReference type="EMBL" id="SDK24792.1"/>
    </source>
</evidence>
<accession>A0A0D1XIN2</accession>
<dbReference type="EMBL" id="FNED01000045">
    <property type="protein sequence ID" value="SDK24792.1"/>
    <property type="molecule type" value="Genomic_DNA"/>
</dbReference>
<proteinExistence type="predicted"/>